<evidence type="ECO:0000259" key="6">
    <source>
        <dbReference type="Pfam" id="PF00557"/>
    </source>
</evidence>
<keyword evidence="3" id="KW-0378">Hydrolase</keyword>
<evidence type="ECO:0000256" key="5">
    <source>
        <dbReference type="RuleBase" id="RU000590"/>
    </source>
</evidence>
<evidence type="ECO:0000313" key="8">
    <source>
        <dbReference type="EMBL" id="MFC0049970.1"/>
    </source>
</evidence>
<comment type="similarity">
    <text evidence="5">Belongs to the peptidase M24B family.</text>
</comment>
<dbReference type="SUPFAM" id="SSF53092">
    <property type="entry name" value="Creatinase/prolidase N-terminal domain"/>
    <property type="match status" value="1"/>
</dbReference>
<evidence type="ECO:0000259" key="7">
    <source>
        <dbReference type="Pfam" id="PF01321"/>
    </source>
</evidence>
<sequence length="414" mass="44906">MSPSVHPISVRRIGGADQATVLASLSDMRAGVAPIAVTEYQARIDKACALMRQQDVAAIYLNAGSSLLYFTGTRWYASERLVGAVLTADGVLKYIAPVFEIGTLGEYQQIKAEVVGWEEDESPYQLLLDTLNNLGVPADARVGLDESTAFFIVDALQQLAPAQRFINGSLITAACRRQKSAAELAIMQRAMDMTLVVHQAVAQILRPGISTLEVEAFIDEAHRRVGATGSYFCIVLFGEATAYPHGVKDPQQLQDGDMVLIDTGCRLLDYVSDITRSYVFGAPTARQRAIWQLEKQAQAAAFAAAKPGTPCGAVDDAARAVLTAAGLGPDYRLPGLPHRTGHGIGLDIHEWPYLVRGNATPLAEGMCFSNEPMICIPGEFGVRLEDHFYMTSSGPRWFTEPALSIEDPFGWQQD</sequence>
<dbReference type="InterPro" id="IPR001131">
    <property type="entry name" value="Peptidase_M24B_aminopep-P_CS"/>
</dbReference>
<keyword evidence="1" id="KW-0645">Protease</keyword>
<feature type="domain" description="Peptidase M24" evidence="6">
    <location>
        <begin position="186"/>
        <end position="391"/>
    </location>
</feature>
<proteinExistence type="inferred from homology"/>
<dbReference type="Gene3D" id="3.90.230.10">
    <property type="entry name" value="Creatinase/methionine aminopeptidase superfamily"/>
    <property type="match status" value="1"/>
</dbReference>
<keyword evidence="4" id="KW-0482">Metalloprotease</keyword>
<dbReference type="InterPro" id="IPR000587">
    <property type="entry name" value="Creatinase_N"/>
</dbReference>
<dbReference type="InterPro" id="IPR036005">
    <property type="entry name" value="Creatinase/aminopeptidase-like"/>
</dbReference>
<dbReference type="EMBL" id="JBHLXP010000005">
    <property type="protein sequence ID" value="MFC0049970.1"/>
    <property type="molecule type" value="Genomic_DNA"/>
</dbReference>
<keyword evidence="9" id="KW-1185">Reference proteome</keyword>
<organism evidence="8 9">
    <name type="scientific">Rheinheimera tilapiae</name>
    <dbReference type="NCBI Taxonomy" id="875043"/>
    <lineage>
        <taxon>Bacteria</taxon>
        <taxon>Pseudomonadati</taxon>
        <taxon>Pseudomonadota</taxon>
        <taxon>Gammaproteobacteria</taxon>
        <taxon>Chromatiales</taxon>
        <taxon>Chromatiaceae</taxon>
        <taxon>Rheinheimera</taxon>
    </lineage>
</organism>
<feature type="domain" description="Creatinase N-terminal" evidence="7">
    <location>
        <begin position="43"/>
        <end position="176"/>
    </location>
</feature>
<dbReference type="Proteomes" id="UP001589813">
    <property type="component" value="Unassembled WGS sequence"/>
</dbReference>
<dbReference type="Pfam" id="PF01321">
    <property type="entry name" value="Creatinase_N"/>
    <property type="match status" value="1"/>
</dbReference>
<accession>A0ABV6BGI2</accession>
<dbReference type="SUPFAM" id="SSF55920">
    <property type="entry name" value="Creatinase/aminopeptidase"/>
    <property type="match status" value="1"/>
</dbReference>
<dbReference type="Pfam" id="PF00557">
    <property type="entry name" value="Peptidase_M24"/>
    <property type="match status" value="1"/>
</dbReference>
<evidence type="ECO:0000256" key="3">
    <source>
        <dbReference type="ARBA" id="ARBA00022801"/>
    </source>
</evidence>
<evidence type="ECO:0000256" key="4">
    <source>
        <dbReference type="ARBA" id="ARBA00023049"/>
    </source>
</evidence>
<dbReference type="PANTHER" id="PTHR46112">
    <property type="entry name" value="AMINOPEPTIDASE"/>
    <property type="match status" value="1"/>
</dbReference>
<evidence type="ECO:0000313" key="9">
    <source>
        <dbReference type="Proteomes" id="UP001589813"/>
    </source>
</evidence>
<reference evidence="8 9" key="1">
    <citation type="submission" date="2024-09" db="EMBL/GenBank/DDBJ databases">
        <authorList>
            <person name="Sun Q."/>
            <person name="Mori K."/>
        </authorList>
    </citation>
    <scope>NUCLEOTIDE SEQUENCE [LARGE SCALE GENOMIC DNA]</scope>
    <source>
        <strain evidence="8 9">KCTC 23315</strain>
    </source>
</reference>
<dbReference type="InterPro" id="IPR050659">
    <property type="entry name" value="Peptidase_M24B"/>
</dbReference>
<keyword evidence="2 5" id="KW-0479">Metal-binding</keyword>
<dbReference type="PROSITE" id="PS00491">
    <property type="entry name" value="PROLINE_PEPTIDASE"/>
    <property type="match status" value="1"/>
</dbReference>
<comment type="caution">
    <text evidence="8">The sequence shown here is derived from an EMBL/GenBank/DDBJ whole genome shotgun (WGS) entry which is preliminary data.</text>
</comment>
<dbReference type="Gene3D" id="3.40.350.10">
    <property type="entry name" value="Creatinase/prolidase N-terminal domain"/>
    <property type="match status" value="1"/>
</dbReference>
<name>A0ABV6BGI2_9GAMM</name>
<dbReference type="InterPro" id="IPR029149">
    <property type="entry name" value="Creatin/AminoP/Spt16_N"/>
</dbReference>
<evidence type="ECO:0000256" key="1">
    <source>
        <dbReference type="ARBA" id="ARBA00022670"/>
    </source>
</evidence>
<dbReference type="RefSeq" id="WP_377246852.1">
    <property type="nucleotide sequence ID" value="NZ_JBHLXP010000005.1"/>
</dbReference>
<protein>
    <submittedName>
        <fullName evidence="8">M24 family metallopeptidase</fullName>
    </submittedName>
</protein>
<evidence type="ECO:0000256" key="2">
    <source>
        <dbReference type="ARBA" id="ARBA00022723"/>
    </source>
</evidence>
<gene>
    <name evidence="8" type="ORF">ACFFJP_16835</name>
</gene>
<dbReference type="PANTHER" id="PTHR46112:SF3">
    <property type="entry name" value="AMINOPEPTIDASE YPDF"/>
    <property type="match status" value="1"/>
</dbReference>
<dbReference type="InterPro" id="IPR000994">
    <property type="entry name" value="Pept_M24"/>
</dbReference>